<dbReference type="Pfam" id="PF17954">
    <property type="entry name" value="Pirin_C_2"/>
    <property type="match status" value="1"/>
</dbReference>
<feature type="domain" description="Quercetin 2,3-dioxygenase C-terminal cupin" evidence="1">
    <location>
        <begin position="18"/>
        <end position="105"/>
    </location>
</feature>
<dbReference type="Gene3D" id="2.60.120.10">
    <property type="entry name" value="Jelly Rolls"/>
    <property type="match status" value="1"/>
</dbReference>
<organism evidence="2 3">
    <name type="scientific">Marinomonas phaeophyticola</name>
    <dbReference type="NCBI Taxonomy" id="3004091"/>
    <lineage>
        <taxon>Bacteria</taxon>
        <taxon>Pseudomonadati</taxon>
        <taxon>Pseudomonadota</taxon>
        <taxon>Gammaproteobacteria</taxon>
        <taxon>Oceanospirillales</taxon>
        <taxon>Oceanospirillaceae</taxon>
        <taxon>Marinomonas</taxon>
    </lineage>
</organism>
<dbReference type="InterPro" id="IPR011051">
    <property type="entry name" value="RmlC_Cupin_sf"/>
</dbReference>
<gene>
    <name evidence="2" type="ORF">O1D97_17525</name>
</gene>
<dbReference type="InterPro" id="IPR014710">
    <property type="entry name" value="RmlC-like_jellyroll"/>
</dbReference>
<evidence type="ECO:0000259" key="1">
    <source>
        <dbReference type="Pfam" id="PF17954"/>
    </source>
</evidence>
<name>A0ABT4JYK3_9GAMM</name>
<protein>
    <recommendedName>
        <fullName evidence="1">Quercetin 2,3-dioxygenase C-terminal cupin domain-containing protein</fullName>
    </recommendedName>
</protein>
<keyword evidence="3" id="KW-1185">Reference proteome</keyword>
<dbReference type="SUPFAM" id="SSF51182">
    <property type="entry name" value="RmlC-like cupins"/>
    <property type="match status" value="1"/>
</dbReference>
<sequence>MGFKKFPNRSKDDRLSLLVSGYPEDKEDALFIHQDARIYGGKVSKSAKFDHQITHQIYVLASSGRFNIITDDAVITLNKGDGAEITKVDSILFDVIEDSEILVIDAPRR</sequence>
<comment type="caution">
    <text evidence="2">The sequence shown here is derived from an EMBL/GenBank/DDBJ whole genome shotgun (WGS) entry which is preliminary data.</text>
</comment>
<accession>A0ABT4JYK3</accession>
<evidence type="ECO:0000313" key="3">
    <source>
        <dbReference type="Proteomes" id="UP001149719"/>
    </source>
</evidence>
<reference evidence="2" key="1">
    <citation type="submission" date="2022-12" db="EMBL/GenBank/DDBJ databases">
        <title>Marinomonas 15G1-11 sp. nov, isolated from marine algae.</title>
        <authorList>
            <person name="Butt M."/>
            <person name="Choi D.G."/>
            <person name="Kim J.M."/>
            <person name="Lee J.K."/>
            <person name="Baek J.H."/>
            <person name="Jeon C.O."/>
        </authorList>
    </citation>
    <scope>NUCLEOTIDE SEQUENCE</scope>
    <source>
        <strain evidence="2">15G1-11</strain>
    </source>
</reference>
<dbReference type="InterPro" id="IPR041602">
    <property type="entry name" value="Quercetinase_C"/>
</dbReference>
<evidence type="ECO:0000313" key="2">
    <source>
        <dbReference type="EMBL" id="MCZ2723358.1"/>
    </source>
</evidence>
<dbReference type="EMBL" id="JAPUBN010000021">
    <property type="protein sequence ID" value="MCZ2723358.1"/>
    <property type="molecule type" value="Genomic_DNA"/>
</dbReference>
<dbReference type="RefSeq" id="WP_269127460.1">
    <property type="nucleotide sequence ID" value="NZ_JAPUBN010000021.1"/>
</dbReference>
<dbReference type="Proteomes" id="UP001149719">
    <property type="component" value="Unassembled WGS sequence"/>
</dbReference>
<proteinExistence type="predicted"/>